<comment type="caution">
    <text evidence="1">The sequence shown here is derived from an EMBL/GenBank/DDBJ whole genome shotgun (WGS) entry which is preliminary data.</text>
</comment>
<gene>
    <name evidence="1" type="ORF">M9H77_19707</name>
</gene>
<organism evidence="1 2">
    <name type="scientific">Catharanthus roseus</name>
    <name type="common">Madagascar periwinkle</name>
    <name type="synonym">Vinca rosea</name>
    <dbReference type="NCBI Taxonomy" id="4058"/>
    <lineage>
        <taxon>Eukaryota</taxon>
        <taxon>Viridiplantae</taxon>
        <taxon>Streptophyta</taxon>
        <taxon>Embryophyta</taxon>
        <taxon>Tracheophyta</taxon>
        <taxon>Spermatophyta</taxon>
        <taxon>Magnoliopsida</taxon>
        <taxon>eudicotyledons</taxon>
        <taxon>Gunneridae</taxon>
        <taxon>Pentapetalae</taxon>
        <taxon>asterids</taxon>
        <taxon>lamiids</taxon>
        <taxon>Gentianales</taxon>
        <taxon>Apocynaceae</taxon>
        <taxon>Rauvolfioideae</taxon>
        <taxon>Vinceae</taxon>
        <taxon>Catharanthinae</taxon>
        <taxon>Catharanthus</taxon>
    </lineage>
</organism>
<proteinExistence type="predicted"/>
<evidence type="ECO:0000313" key="1">
    <source>
        <dbReference type="EMBL" id="KAI5669854.1"/>
    </source>
</evidence>
<keyword evidence="2" id="KW-1185">Reference proteome</keyword>
<reference evidence="2" key="1">
    <citation type="journal article" date="2023" name="Nat. Plants">
        <title>Single-cell RNA sequencing provides a high-resolution roadmap for understanding the multicellular compartmentation of specialized metabolism.</title>
        <authorList>
            <person name="Sun S."/>
            <person name="Shen X."/>
            <person name="Li Y."/>
            <person name="Li Y."/>
            <person name="Wang S."/>
            <person name="Li R."/>
            <person name="Zhang H."/>
            <person name="Shen G."/>
            <person name="Guo B."/>
            <person name="Wei J."/>
            <person name="Xu J."/>
            <person name="St-Pierre B."/>
            <person name="Chen S."/>
            <person name="Sun C."/>
        </authorList>
    </citation>
    <scope>NUCLEOTIDE SEQUENCE [LARGE SCALE GENOMIC DNA]</scope>
</reference>
<sequence>MKQALKNRFGVENREGQRQGQTNVKFMESSMGEKSTKVDELSQAQDRKKFEAQDLANEGSLYYKLYKTISFLPSTSFLSLDYIIKESNSCSLSIFYNRIQSQFFNFLTTTCGTKSNHGMKAKGDDMEKELSISYEDTSISLSLNIFLLCRELSFKELKLFLELNASYVTLVGNIMVNPFTCEQALDVAHMFKSSSSYV</sequence>
<name>A0ACC0BB25_CATRO</name>
<accession>A0ACC0BB25</accession>
<dbReference type="EMBL" id="CM044704">
    <property type="protein sequence ID" value="KAI5669854.1"/>
    <property type="molecule type" value="Genomic_DNA"/>
</dbReference>
<evidence type="ECO:0000313" key="2">
    <source>
        <dbReference type="Proteomes" id="UP001060085"/>
    </source>
</evidence>
<dbReference type="Proteomes" id="UP001060085">
    <property type="component" value="Linkage Group LG04"/>
</dbReference>
<protein>
    <submittedName>
        <fullName evidence="1">Uncharacterized protein</fullName>
    </submittedName>
</protein>